<proteinExistence type="predicted"/>
<keyword evidence="2" id="KW-1185">Reference proteome</keyword>
<name>A0A6G1LDX8_9PEZI</name>
<evidence type="ECO:0000313" key="1">
    <source>
        <dbReference type="EMBL" id="KAF2770638.1"/>
    </source>
</evidence>
<accession>A0A6G1LDX8</accession>
<organism evidence="1 2">
    <name type="scientific">Teratosphaeria nubilosa</name>
    <dbReference type="NCBI Taxonomy" id="161662"/>
    <lineage>
        <taxon>Eukaryota</taxon>
        <taxon>Fungi</taxon>
        <taxon>Dikarya</taxon>
        <taxon>Ascomycota</taxon>
        <taxon>Pezizomycotina</taxon>
        <taxon>Dothideomycetes</taxon>
        <taxon>Dothideomycetidae</taxon>
        <taxon>Mycosphaerellales</taxon>
        <taxon>Teratosphaeriaceae</taxon>
        <taxon>Teratosphaeria</taxon>
    </lineage>
</organism>
<dbReference type="Proteomes" id="UP000799436">
    <property type="component" value="Unassembled WGS sequence"/>
</dbReference>
<sequence>MTPAELAKAQRKLSRYGEQYDAYVDSHLPAEVVMTKAGKVAKRQPKFDRKTQSYYKAQCSFRGLPTAGKADELMDLLRSRDRTKDAAISAELQLTRQAVDAHWRQHQKDEYERWWQDSARTWMKERREMLTERCESTWPRIRAFGNPCMYS</sequence>
<gene>
    <name evidence="1" type="ORF">EJ03DRAFT_335371</name>
</gene>
<dbReference type="EMBL" id="ML995824">
    <property type="protein sequence ID" value="KAF2770638.1"/>
    <property type="molecule type" value="Genomic_DNA"/>
</dbReference>
<evidence type="ECO:0000313" key="2">
    <source>
        <dbReference type="Proteomes" id="UP000799436"/>
    </source>
</evidence>
<protein>
    <submittedName>
        <fullName evidence="1">Uncharacterized protein</fullName>
    </submittedName>
</protein>
<dbReference type="AlphaFoldDB" id="A0A6G1LDX8"/>
<reference evidence="1" key="1">
    <citation type="journal article" date="2020" name="Stud. Mycol.">
        <title>101 Dothideomycetes genomes: a test case for predicting lifestyles and emergence of pathogens.</title>
        <authorList>
            <person name="Haridas S."/>
            <person name="Albert R."/>
            <person name="Binder M."/>
            <person name="Bloem J."/>
            <person name="Labutti K."/>
            <person name="Salamov A."/>
            <person name="Andreopoulos B."/>
            <person name="Baker S."/>
            <person name="Barry K."/>
            <person name="Bills G."/>
            <person name="Bluhm B."/>
            <person name="Cannon C."/>
            <person name="Castanera R."/>
            <person name="Culley D."/>
            <person name="Daum C."/>
            <person name="Ezra D."/>
            <person name="Gonzalez J."/>
            <person name="Henrissat B."/>
            <person name="Kuo A."/>
            <person name="Liang C."/>
            <person name="Lipzen A."/>
            <person name="Lutzoni F."/>
            <person name="Magnuson J."/>
            <person name="Mondo S."/>
            <person name="Nolan M."/>
            <person name="Ohm R."/>
            <person name="Pangilinan J."/>
            <person name="Park H.-J."/>
            <person name="Ramirez L."/>
            <person name="Alfaro M."/>
            <person name="Sun H."/>
            <person name="Tritt A."/>
            <person name="Yoshinaga Y."/>
            <person name="Zwiers L.-H."/>
            <person name="Turgeon B."/>
            <person name="Goodwin S."/>
            <person name="Spatafora J."/>
            <person name="Crous P."/>
            <person name="Grigoriev I."/>
        </authorList>
    </citation>
    <scope>NUCLEOTIDE SEQUENCE</scope>
    <source>
        <strain evidence="1">CBS 116005</strain>
    </source>
</reference>
<dbReference type="OrthoDB" id="3650363at2759"/>